<gene>
    <name evidence="11" type="ORF">QPJ95_02145</name>
</gene>
<keyword evidence="5 9" id="KW-0812">Transmembrane</keyword>
<dbReference type="NCBIfam" id="TIGR01726">
    <property type="entry name" value="HEQRo_perm_3TM"/>
    <property type="match status" value="1"/>
</dbReference>
<feature type="domain" description="ABC transmembrane type-1" evidence="10">
    <location>
        <begin position="72"/>
        <end position="270"/>
    </location>
</feature>
<dbReference type="AlphaFoldDB" id="A0A9Y2KZX8"/>
<dbReference type="Proteomes" id="UP001238334">
    <property type="component" value="Chromosome"/>
</dbReference>
<dbReference type="RefSeq" id="WP_270920667.1">
    <property type="nucleotide sequence ID" value="NZ_CP127247.1"/>
</dbReference>
<dbReference type="SUPFAM" id="SSF161098">
    <property type="entry name" value="MetI-like"/>
    <property type="match status" value="1"/>
</dbReference>
<dbReference type="PANTHER" id="PTHR30614">
    <property type="entry name" value="MEMBRANE COMPONENT OF AMINO ACID ABC TRANSPORTER"/>
    <property type="match status" value="1"/>
</dbReference>
<feature type="transmembrane region" description="Helical" evidence="9">
    <location>
        <begin position="117"/>
        <end position="135"/>
    </location>
</feature>
<evidence type="ECO:0000256" key="4">
    <source>
        <dbReference type="ARBA" id="ARBA00022475"/>
    </source>
</evidence>
<evidence type="ECO:0000256" key="7">
    <source>
        <dbReference type="ARBA" id="ARBA00022989"/>
    </source>
</evidence>
<proteinExistence type="inferred from homology"/>
<evidence type="ECO:0000256" key="6">
    <source>
        <dbReference type="ARBA" id="ARBA00022970"/>
    </source>
</evidence>
<evidence type="ECO:0000313" key="11">
    <source>
        <dbReference type="EMBL" id="WIY25768.1"/>
    </source>
</evidence>
<feature type="transmembrane region" description="Helical" evidence="9">
    <location>
        <begin position="247"/>
        <end position="267"/>
    </location>
</feature>
<sequence length="281" mass="31241">MNNQTPKIMPVMMLTPKPRPDDRFQLRPWHGLVLIVVCIAASIPAAFAATDPGRASIWDILVQWMPLLLKGFIFNIVISISAMALGTLAGAALGLGQISLNPVVRKLAWITTQFFRNAPWLVLLFFAMFLLPFELKIFGLTIPLPDWLKAMFGLALPVMANVSEIVRGAIVSLPSGQWEAAESLAFSRTQVLWRIILPQCVKRMLPPWMNLYSILTMATVLASIVGVSEVMTLTGQALAAEGGRSDLLIPFYSFVLFLFFVYCYPIARLTVRLEKKFAVKT</sequence>
<dbReference type="GO" id="GO:0006865">
    <property type="term" value="P:amino acid transport"/>
    <property type="evidence" value="ECO:0007669"/>
    <property type="project" value="UniProtKB-KW"/>
</dbReference>
<evidence type="ECO:0000256" key="8">
    <source>
        <dbReference type="ARBA" id="ARBA00023136"/>
    </source>
</evidence>
<dbReference type="InterPro" id="IPR010065">
    <property type="entry name" value="AA_ABC_transptr_permease_3TM"/>
</dbReference>
<dbReference type="Pfam" id="PF00528">
    <property type="entry name" value="BPD_transp_1"/>
    <property type="match status" value="1"/>
</dbReference>
<evidence type="ECO:0000259" key="10">
    <source>
        <dbReference type="PROSITE" id="PS50928"/>
    </source>
</evidence>
<keyword evidence="8 9" id="KW-0472">Membrane</keyword>
<dbReference type="GO" id="GO:0022857">
    <property type="term" value="F:transmembrane transporter activity"/>
    <property type="evidence" value="ECO:0007669"/>
    <property type="project" value="InterPro"/>
</dbReference>
<dbReference type="InterPro" id="IPR035906">
    <property type="entry name" value="MetI-like_sf"/>
</dbReference>
<dbReference type="PANTHER" id="PTHR30614:SF0">
    <property type="entry name" value="L-CYSTINE TRANSPORT SYSTEM PERMEASE PROTEIN TCYL"/>
    <property type="match status" value="1"/>
</dbReference>
<feature type="transmembrane region" description="Helical" evidence="9">
    <location>
        <begin position="209"/>
        <end position="227"/>
    </location>
</feature>
<evidence type="ECO:0000256" key="1">
    <source>
        <dbReference type="ARBA" id="ARBA00004429"/>
    </source>
</evidence>
<dbReference type="Gene3D" id="1.10.3720.10">
    <property type="entry name" value="MetI-like"/>
    <property type="match status" value="1"/>
</dbReference>
<dbReference type="PROSITE" id="PS50928">
    <property type="entry name" value="ABC_TM1"/>
    <property type="match status" value="1"/>
</dbReference>
<feature type="transmembrane region" description="Helical" evidence="9">
    <location>
        <begin position="72"/>
        <end position="96"/>
    </location>
</feature>
<evidence type="ECO:0000256" key="2">
    <source>
        <dbReference type="ARBA" id="ARBA00010072"/>
    </source>
</evidence>
<evidence type="ECO:0000256" key="3">
    <source>
        <dbReference type="ARBA" id="ARBA00022448"/>
    </source>
</evidence>
<keyword evidence="12" id="KW-1185">Reference proteome</keyword>
<organism evidence="11 12">
    <name type="scientific">Parasedimentitalea psychrophila</name>
    <dbReference type="NCBI Taxonomy" id="2997337"/>
    <lineage>
        <taxon>Bacteria</taxon>
        <taxon>Pseudomonadati</taxon>
        <taxon>Pseudomonadota</taxon>
        <taxon>Alphaproteobacteria</taxon>
        <taxon>Rhodobacterales</taxon>
        <taxon>Paracoccaceae</taxon>
        <taxon>Parasedimentitalea</taxon>
    </lineage>
</organism>
<dbReference type="EMBL" id="CP127247">
    <property type="protein sequence ID" value="WIY25768.1"/>
    <property type="molecule type" value="Genomic_DNA"/>
</dbReference>
<dbReference type="InterPro" id="IPR000515">
    <property type="entry name" value="MetI-like"/>
</dbReference>
<comment type="subcellular location">
    <subcellularLocation>
        <location evidence="1">Cell inner membrane</location>
        <topology evidence="1">Multi-pass membrane protein</topology>
    </subcellularLocation>
    <subcellularLocation>
        <location evidence="9">Cell membrane</location>
        <topology evidence="9">Multi-pass membrane protein</topology>
    </subcellularLocation>
</comment>
<keyword evidence="3 9" id="KW-0813">Transport</keyword>
<evidence type="ECO:0000313" key="12">
    <source>
        <dbReference type="Proteomes" id="UP001238334"/>
    </source>
</evidence>
<keyword evidence="4" id="KW-1003">Cell membrane</keyword>
<dbReference type="CDD" id="cd06261">
    <property type="entry name" value="TM_PBP2"/>
    <property type="match status" value="1"/>
</dbReference>
<evidence type="ECO:0000256" key="5">
    <source>
        <dbReference type="ARBA" id="ARBA00022692"/>
    </source>
</evidence>
<dbReference type="GO" id="GO:0043190">
    <property type="term" value="C:ATP-binding cassette (ABC) transporter complex"/>
    <property type="evidence" value="ECO:0007669"/>
    <property type="project" value="InterPro"/>
</dbReference>
<keyword evidence="6" id="KW-0029">Amino-acid transport</keyword>
<reference evidence="11 12" key="1">
    <citation type="submission" date="2023-06" db="EMBL/GenBank/DDBJ databases">
        <title>Parasedimentitalea psychrophila sp. nov., a psychrophilic bacterium isolated from deep-sea sediment.</title>
        <authorList>
            <person name="Li A."/>
        </authorList>
    </citation>
    <scope>NUCLEOTIDE SEQUENCE [LARGE SCALE GENOMIC DNA]</scope>
    <source>
        <strain evidence="11 12">QS115</strain>
    </source>
</reference>
<comment type="similarity">
    <text evidence="2">Belongs to the binding-protein-dependent transport system permease family. HisMQ subfamily.</text>
</comment>
<evidence type="ECO:0000256" key="9">
    <source>
        <dbReference type="RuleBase" id="RU363032"/>
    </source>
</evidence>
<dbReference type="KEGG" id="ppso:QPJ95_02145"/>
<accession>A0A9Y2KZX8</accession>
<protein>
    <submittedName>
        <fullName evidence="11">Amino acid ABC transporter permease</fullName>
    </submittedName>
</protein>
<dbReference type="InterPro" id="IPR043429">
    <property type="entry name" value="ArtM/GltK/GlnP/TcyL/YhdX-like"/>
</dbReference>
<name>A0A9Y2KZX8_9RHOB</name>
<keyword evidence="7 9" id="KW-1133">Transmembrane helix</keyword>